<dbReference type="PANTHER" id="PTHR32234:SF0">
    <property type="entry name" value="THIOL:DISULFIDE INTERCHANGE PROTEIN DSBD"/>
    <property type="match status" value="1"/>
</dbReference>
<dbReference type="PANTHER" id="PTHR32234">
    <property type="entry name" value="THIOL:DISULFIDE INTERCHANGE PROTEIN DSBD"/>
    <property type="match status" value="1"/>
</dbReference>
<dbReference type="InterPro" id="IPR003834">
    <property type="entry name" value="Cyt_c_assmbl_TM_dom"/>
</dbReference>
<dbReference type="PROSITE" id="PS51352">
    <property type="entry name" value="THIOREDOXIN_2"/>
    <property type="match status" value="1"/>
</dbReference>
<keyword evidence="4" id="KW-0201">Cytochrome c-type biogenesis</keyword>
<keyword evidence="10" id="KW-0560">Oxidoreductase</keyword>
<evidence type="ECO:0000256" key="1">
    <source>
        <dbReference type="ARBA" id="ARBA00004651"/>
    </source>
</evidence>
<feature type="transmembrane region" description="Helical" evidence="8">
    <location>
        <begin position="399"/>
        <end position="417"/>
    </location>
</feature>
<evidence type="ECO:0000256" key="7">
    <source>
        <dbReference type="ARBA" id="ARBA00023284"/>
    </source>
</evidence>
<feature type="transmembrane region" description="Helical" evidence="8">
    <location>
        <begin position="302"/>
        <end position="332"/>
    </location>
</feature>
<dbReference type="Pfam" id="PF13098">
    <property type="entry name" value="Thioredoxin_2"/>
    <property type="match status" value="1"/>
</dbReference>
<reference evidence="10 12" key="2">
    <citation type="submission" date="2018-07" db="EMBL/GenBank/DDBJ databases">
        <title>Complete genome of the Arcobacter bivalviorum type strain LMG 26154.</title>
        <authorList>
            <person name="Miller W.G."/>
            <person name="Yee E."/>
            <person name="Bono J.L."/>
        </authorList>
    </citation>
    <scope>NUCLEOTIDE SEQUENCE [LARGE SCALE GENOMIC DNA]</scope>
    <source>
        <strain evidence="10 12">LMG 26154</strain>
    </source>
</reference>
<evidence type="ECO:0000313" key="10">
    <source>
        <dbReference type="EMBL" id="AXH13416.1"/>
    </source>
</evidence>
<dbReference type="InterPro" id="IPR012336">
    <property type="entry name" value="Thioredoxin-like_fold"/>
</dbReference>
<dbReference type="InterPro" id="IPR013766">
    <property type="entry name" value="Thioredoxin_domain"/>
</dbReference>
<evidence type="ECO:0000256" key="3">
    <source>
        <dbReference type="ARBA" id="ARBA00022692"/>
    </source>
</evidence>
<keyword evidence="7" id="KW-0676">Redox-active center</keyword>
<evidence type="ECO:0000256" key="4">
    <source>
        <dbReference type="ARBA" id="ARBA00022748"/>
    </source>
</evidence>
<dbReference type="EC" id="1.8.1.8" evidence="10"/>
<comment type="subcellular location">
    <subcellularLocation>
        <location evidence="1">Cell membrane</location>
        <topology evidence="1">Multi-pass membrane protein</topology>
    </subcellularLocation>
</comment>
<feature type="transmembrane region" description="Helical" evidence="8">
    <location>
        <begin position="177"/>
        <end position="201"/>
    </location>
</feature>
<evidence type="ECO:0000256" key="2">
    <source>
        <dbReference type="ARBA" id="ARBA00022475"/>
    </source>
</evidence>
<dbReference type="GO" id="GO:0047134">
    <property type="term" value="F:protein-disulfide reductase [NAD(P)H] activity"/>
    <property type="evidence" value="ECO:0007669"/>
    <property type="project" value="UniProtKB-EC"/>
</dbReference>
<evidence type="ECO:0000313" key="13">
    <source>
        <dbReference type="Proteomes" id="UP000289193"/>
    </source>
</evidence>
<organism evidence="11 13">
    <name type="scientific">Halarcobacter bivalviorum</name>
    <dbReference type="NCBI Taxonomy" id="663364"/>
    <lineage>
        <taxon>Bacteria</taxon>
        <taxon>Pseudomonadati</taxon>
        <taxon>Campylobacterota</taxon>
        <taxon>Epsilonproteobacteria</taxon>
        <taxon>Campylobacterales</taxon>
        <taxon>Arcobacteraceae</taxon>
        <taxon>Halarcobacter</taxon>
    </lineage>
</organism>
<keyword evidence="2" id="KW-1003">Cell membrane</keyword>
<name>A0AAX2A7S9_9BACT</name>
<protein>
    <submittedName>
        <fullName evidence="10 11">Thiol:disulfide interchange protein</fullName>
        <ecNumber evidence="10">1.8.1.8</ecNumber>
    </submittedName>
</protein>
<evidence type="ECO:0000256" key="8">
    <source>
        <dbReference type="SAM" id="Phobius"/>
    </source>
</evidence>
<sequence length="586" mass="64647">MKKILLLMLMVVYAFSIQRSFLEPHEAFQVKLEEQQDKIVASIKLGKDIYLYDEQLKVFITKPEKKEITSKLQMPKPEPYDEFIVHFNEISIDIPFSLLKEELKADSYEVQLLFQGCSKAGLCYAPMSETISVNLASNLDASKIIETKKDVTINETIANENISESDSIVNTLKDKSAILVLATFFGFGLLLSLTPCVFPMIPILSSIIVKAGDNEKLTASKGFFLSLVYVLAMALAYTIAGVIAGLFGANLQVALQNPYVLVSFAFIFVVLAFSMFGYFKLELPQSLQTKLNKTTEGKEKQGVFGVAVMGFLSALVVGPCVAPPLAGALVYIGQTGDAILGGAALFVMSLGMGVPLLLIGLGAGKFMPKPGGWMEQVTKVFGIVMLAIAVWMLDRVLDPTLIMYLWALLFLGAGLFIKTFEHVLVKLLATVLLIYGTATFIGAISGATNVLKPLEKFTSSKVVATSSSDVKFVKVKNLEELDQAIKASSKPVMLDFWAEWCVSCKELDNITFQDEEVKKVLERFTILKADVTKNTDEDKALMKKFQVFGPPALIFFDENNQEMKAAKIIGYKNPQEFLEVINKNFK</sequence>
<dbReference type="GO" id="GO:0005886">
    <property type="term" value="C:plasma membrane"/>
    <property type="evidence" value="ECO:0007669"/>
    <property type="project" value="UniProtKB-SubCell"/>
</dbReference>
<dbReference type="Pfam" id="PF11412">
    <property type="entry name" value="DsbD_N"/>
    <property type="match status" value="1"/>
</dbReference>
<feature type="transmembrane region" description="Helical" evidence="8">
    <location>
        <begin position="338"/>
        <end position="364"/>
    </location>
</feature>
<evidence type="ECO:0000256" key="6">
    <source>
        <dbReference type="ARBA" id="ARBA00023136"/>
    </source>
</evidence>
<dbReference type="GO" id="GO:0017004">
    <property type="term" value="P:cytochrome complex assembly"/>
    <property type="evidence" value="ECO:0007669"/>
    <property type="project" value="UniProtKB-KW"/>
</dbReference>
<dbReference type="InterPro" id="IPR028250">
    <property type="entry name" value="DsbDN"/>
</dbReference>
<dbReference type="GO" id="GO:0045454">
    <property type="term" value="P:cell redox homeostasis"/>
    <property type="evidence" value="ECO:0007669"/>
    <property type="project" value="TreeGrafter"/>
</dbReference>
<feature type="transmembrane region" description="Helical" evidence="8">
    <location>
        <begin position="376"/>
        <end position="393"/>
    </location>
</feature>
<feature type="transmembrane region" description="Helical" evidence="8">
    <location>
        <begin position="259"/>
        <end position="281"/>
    </location>
</feature>
<dbReference type="PROSITE" id="PS00194">
    <property type="entry name" value="THIOREDOXIN_1"/>
    <property type="match status" value="1"/>
</dbReference>
<accession>A0AAX2A7S9</accession>
<evidence type="ECO:0000313" key="12">
    <source>
        <dbReference type="Proteomes" id="UP000253850"/>
    </source>
</evidence>
<keyword evidence="13" id="KW-1185">Reference proteome</keyword>
<dbReference type="SUPFAM" id="SSF74863">
    <property type="entry name" value="Thiol:disulfide interchange protein DsbD, N-terminal domain (DsbD-alpha)"/>
    <property type="match status" value="1"/>
</dbReference>
<evidence type="ECO:0000259" key="9">
    <source>
        <dbReference type="PROSITE" id="PS51352"/>
    </source>
</evidence>
<dbReference type="Gene3D" id="3.40.30.10">
    <property type="entry name" value="Glutaredoxin"/>
    <property type="match status" value="1"/>
</dbReference>
<dbReference type="RefSeq" id="WP_114840199.1">
    <property type="nucleotide sequence ID" value="NZ_CP031217.1"/>
</dbReference>
<dbReference type="NCBIfam" id="NF001419">
    <property type="entry name" value="PRK00293.1"/>
    <property type="match status" value="1"/>
</dbReference>
<dbReference type="EMBL" id="CP031217">
    <property type="protein sequence ID" value="AXH13416.1"/>
    <property type="molecule type" value="Genomic_DNA"/>
</dbReference>
<dbReference type="InterPro" id="IPR036249">
    <property type="entry name" value="Thioredoxin-like_sf"/>
</dbReference>
<dbReference type="KEGG" id="hbv:ABIV_2445"/>
<dbReference type="Proteomes" id="UP000253850">
    <property type="component" value="Chromosome"/>
</dbReference>
<dbReference type="CDD" id="cd02953">
    <property type="entry name" value="DsbDgamma"/>
    <property type="match status" value="1"/>
</dbReference>
<gene>
    <name evidence="10" type="primary">dsbD</name>
    <name evidence="10" type="ORF">ABIV_2445</name>
    <name evidence="11" type="ORF">CRV05_06270</name>
</gene>
<dbReference type="Pfam" id="PF02683">
    <property type="entry name" value="DsbD_TM"/>
    <property type="match status" value="1"/>
</dbReference>
<proteinExistence type="predicted"/>
<dbReference type="InterPro" id="IPR036929">
    <property type="entry name" value="DsbDN_sf"/>
</dbReference>
<dbReference type="AlphaFoldDB" id="A0AAX2A7S9"/>
<dbReference type="Proteomes" id="UP000289193">
    <property type="component" value="Unassembled WGS sequence"/>
</dbReference>
<evidence type="ECO:0000313" key="11">
    <source>
        <dbReference type="EMBL" id="RXK09984.1"/>
    </source>
</evidence>
<evidence type="ECO:0000256" key="5">
    <source>
        <dbReference type="ARBA" id="ARBA00022989"/>
    </source>
</evidence>
<keyword evidence="3 8" id="KW-0812">Transmembrane</keyword>
<keyword evidence="6 8" id="KW-0472">Membrane</keyword>
<dbReference type="EMBL" id="PDKM01000003">
    <property type="protein sequence ID" value="RXK09984.1"/>
    <property type="molecule type" value="Genomic_DNA"/>
</dbReference>
<dbReference type="SUPFAM" id="SSF52833">
    <property type="entry name" value="Thioredoxin-like"/>
    <property type="match status" value="1"/>
</dbReference>
<keyword evidence="5 8" id="KW-1133">Transmembrane helix</keyword>
<feature type="transmembrane region" description="Helical" evidence="8">
    <location>
        <begin position="424"/>
        <end position="444"/>
    </location>
</feature>
<dbReference type="Gene3D" id="2.60.40.1250">
    <property type="entry name" value="Thiol:disulfide interchange protein DsbD, N-terminal domain"/>
    <property type="match status" value="1"/>
</dbReference>
<feature type="domain" description="Thioredoxin" evidence="9">
    <location>
        <begin position="451"/>
        <end position="586"/>
    </location>
</feature>
<feature type="transmembrane region" description="Helical" evidence="8">
    <location>
        <begin position="222"/>
        <end position="247"/>
    </location>
</feature>
<dbReference type="InterPro" id="IPR017937">
    <property type="entry name" value="Thioredoxin_CS"/>
</dbReference>
<dbReference type="InterPro" id="IPR035671">
    <property type="entry name" value="DsbD_gamma"/>
</dbReference>
<reference evidence="11 13" key="1">
    <citation type="submission" date="2017-10" db="EMBL/GenBank/DDBJ databases">
        <title>Genomics of the genus Arcobacter.</title>
        <authorList>
            <person name="Perez-Cataluna A."/>
            <person name="Figueras M.J."/>
        </authorList>
    </citation>
    <scope>NUCLEOTIDE SEQUENCE [LARGE SCALE GENOMIC DNA]</scope>
    <source>
        <strain evidence="11 13">CECT 7835</strain>
    </source>
</reference>